<dbReference type="AlphaFoldDB" id="A0A419S1Y3"/>
<keyword evidence="2" id="KW-1185">Reference proteome</keyword>
<proteinExistence type="predicted"/>
<evidence type="ECO:0000313" key="2">
    <source>
        <dbReference type="Proteomes" id="UP000283433"/>
    </source>
</evidence>
<sequence length="259" mass="30696">MNFKTLFNKYIYILNTFKKELEVFDFRMDQLKEIGKTIQEDKTTFSYEFTKFRLTIPKNLKPSHTMPRGVEKITITLSVDDKIAVKRFNNSHVEDPFLNLDNFNITLNCESNHYSSWHLDRHIMNRKDGDGENLHPIYHMTYGGHYMESKQVEGEDVYGKSLIVRAPRLMHPPLELILGLDFIFRHYISRKNLPLLDHQPYIKLVECIKKEIWFPFALALTKNYCTNIDIDNKRYTFDDYFVKRVIGHNPPEPEATIKA</sequence>
<protein>
    <submittedName>
        <fullName evidence="1">Uncharacterized protein</fullName>
    </submittedName>
</protein>
<reference evidence="1 2" key="1">
    <citation type="submission" date="2016-07" db="EMBL/GenBank/DDBJ databases">
        <title>Genome of Pelobium manganitolerans.</title>
        <authorList>
            <person name="Wu S."/>
            <person name="Wang G."/>
        </authorList>
    </citation>
    <scope>NUCLEOTIDE SEQUENCE [LARGE SCALE GENOMIC DNA]</scope>
    <source>
        <strain evidence="1 2">YS-25</strain>
    </source>
</reference>
<name>A0A419S1Y3_9SPHI</name>
<organism evidence="1 2">
    <name type="scientific">Pelobium manganitolerans</name>
    <dbReference type="NCBI Taxonomy" id="1842495"/>
    <lineage>
        <taxon>Bacteria</taxon>
        <taxon>Pseudomonadati</taxon>
        <taxon>Bacteroidota</taxon>
        <taxon>Sphingobacteriia</taxon>
        <taxon>Sphingobacteriales</taxon>
        <taxon>Sphingobacteriaceae</taxon>
        <taxon>Pelobium</taxon>
    </lineage>
</organism>
<dbReference type="RefSeq" id="WP_120183306.1">
    <property type="nucleotide sequence ID" value="NZ_MBTA01000030.1"/>
</dbReference>
<evidence type="ECO:0000313" key="1">
    <source>
        <dbReference type="EMBL" id="RKD12480.1"/>
    </source>
</evidence>
<dbReference type="EMBL" id="MBTA01000030">
    <property type="protein sequence ID" value="RKD12480.1"/>
    <property type="molecule type" value="Genomic_DNA"/>
</dbReference>
<accession>A0A419S1Y3</accession>
<gene>
    <name evidence="1" type="ORF">BCY91_12610</name>
</gene>
<comment type="caution">
    <text evidence="1">The sequence shown here is derived from an EMBL/GenBank/DDBJ whole genome shotgun (WGS) entry which is preliminary data.</text>
</comment>
<dbReference type="Proteomes" id="UP000283433">
    <property type="component" value="Unassembled WGS sequence"/>
</dbReference>